<feature type="transmembrane region" description="Helical" evidence="1">
    <location>
        <begin position="78"/>
        <end position="95"/>
    </location>
</feature>
<organism evidence="3 4">
    <name type="scientific">Planococcus lenghuensis</name>
    <dbReference type="NCBI Taxonomy" id="2213202"/>
    <lineage>
        <taxon>Bacteria</taxon>
        <taxon>Bacillati</taxon>
        <taxon>Bacillota</taxon>
        <taxon>Bacilli</taxon>
        <taxon>Bacillales</taxon>
        <taxon>Caryophanaceae</taxon>
        <taxon>Planococcus</taxon>
    </lineage>
</organism>
<dbReference type="RefSeq" id="WP_077588085.1">
    <property type="nucleotide sequence ID" value="NZ_CP019640.1"/>
</dbReference>
<protein>
    <submittedName>
        <fullName evidence="3">Tripartite tricarboxylate transporter TctB family protein</fullName>
    </submittedName>
</protein>
<reference evidence="3 4" key="1">
    <citation type="submission" date="2017-02" db="EMBL/GenBank/DDBJ databases">
        <title>The complete genomic sequence of a novel cold adapted crude oil-degrading bacterium Planococcus qaidamina Y42.</title>
        <authorList>
            <person name="Yang R."/>
        </authorList>
    </citation>
    <scope>NUCLEOTIDE SEQUENCE [LARGE SCALE GENOMIC DNA]</scope>
    <source>
        <strain evidence="3 4">Y42</strain>
    </source>
</reference>
<keyword evidence="1" id="KW-0812">Transmembrane</keyword>
<feature type="transmembrane region" description="Helical" evidence="1">
    <location>
        <begin position="38"/>
        <end position="57"/>
    </location>
</feature>
<dbReference type="KEGG" id="pmar:B0X71_03180"/>
<dbReference type="OrthoDB" id="5870591at2"/>
<feature type="transmembrane region" description="Helical" evidence="1">
    <location>
        <begin position="122"/>
        <end position="140"/>
    </location>
</feature>
<gene>
    <name evidence="3" type="ORF">B0X71_03180</name>
</gene>
<evidence type="ECO:0000256" key="1">
    <source>
        <dbReference type="SAM" id="Phobius"/>
    </source>
</evidence>
<dbReference type="Proteomes" id="UP000188184">
    <property type="component" value="Chromosome"/>
</dbReference>
<evidence type="ECO:0000313" key="4">
    <source>
        <dbReference type="Proteomes" id="UP000188184"/>
    </source>
</evidence>
<sequence length="149" mass="16385">MKLIKLGMPVFLVLLSIVFLVGTYNLPKAKLGNPDAPLYFPMGVSVLLLVFSIIYLVQELRRANETNEQIAEMLSGRTPLLIGATIALGIGYALIFELLGFLFSTLLFLGALLFVVNGRKKWVANIIVTVVFSFASWYAFSELLGVSLP</sequence>
<dbReference type="InterPro" id="IPR009936">
    <property type="entry name" value="DUF1468"/>
</dbReference>
<keyword evidence="1" id="KW-0472">Membrane</keyword>
<keyword evidence="4" id="KW-1185">Reference proteome</keyword>
<feature type="transmembrane region" description="Helical" evidence="1">
    <location>
        <begin position="7"/>
        <end position="26"/>
    </location>
</feature>
<feature type="transmembrane region" description="Helical" evidence="1">
    <location>
        <begin position="101"/>
        <end position="117"/>
    </location>
</feature>
<accession>A0A1Q2KVP7</accession>
<proteinExistence type="predicted"/>
<keyword evidence="1" id="KW-1133">Transmembrane helix</keyword>
<evidence type="ECO:0000259" key="2">
    <source>
        <dbReference type="Pfam" id="PF07331"/>
    </source>
</evidence>
<feature type="domain" description="DUF1468" evidence="2">
    <location>
        <begin position="10"/>
        <end position="149"/>
    </location>
</feature>
<name>A0A1Q2KVP7_9BACL</name>
<dbReference type="EMBL" id="CP019640">
    <property type="protein sequence ID" value="AQQ52213.1"/>
    <property type="molecule type" value="Genomic_DNA"/>
</dbReference>
<evidence type="ECO:0000313" key="3">
    <source>
        <dbReference type="EMBL" id="AQQ52213.1"/>
    </source>
</evidence>
<dbReference type="AlphaFoldDB" id="A0A1Q2KVP7"/>
<dbReference type="Pfam" id="PF07331">
    <property type="entry name" value="TctB"/>
    <property type="match status" value="1"/>
</dbReference>